<keyword evidence="1" id="KW-0614">Plasmid</keyword>
<evidence type="ECO:0000313" key="2">
    <source>
        <dbReference type="Proteomes" id="UP000006552"/>
    </source>
</evidence>
<dbReference type="Proteomes" id="UP000006552">
    <property type="component" value="Plasmid 1"/>
</dbReference>
<proteinExistence type="predicted"/>
<geneLocation type="plasmid" evidence="2">
    <name>pAzo1</name>
</geneLocation>
<accession>Q5NXF4</accession>
<keyword evidence="2" id="KW-1185">Reference proteome</keyword>
<evidence type="ECO:0000313" key="1">
    <source>
        <dbReference type="EMBL" id="CAI10260.1"/>
    </source>
</evidence>
<dbReference type="HOGENOM" id="CLU_2068224_0_0_4"/>
<dbReference type="AlphaFoldDB" id="Q5NXF4"/>
<sequence>MVGSLQKRCSPRIAGVEGRVPARYVTSSSCSPRIAGVEGSHAARLDRHLRVPRASRGLKDVQTHPGVGQIVFPAPRGVEGTCCNCPRRRMLCSPYISGVKKTAANLVRLSCGRNREPF</sequence>
<dbReference type="KEGG" id="eba:p1B12"/>
<dbReference type="EMBL" id="CR555307">
    <property type="protein sequence ID" value="CAI10260.1"/>
    <property type="molecule type" value="Genomic_DNA"/>
</dbReference>
<gene>
    <name evidence="1" type="ORF">p1B12</name>
</gene>
<name>Q5NXF4_AROAE</name>
<protein>
    <submittedName>
        <fullName evidence="1">Uncharacterized protein</fullName>
    </submittedName>
</protein>
<organism evidence="1 2">
    <name type="scientific">Aromatoleum aromaticum (strain DSM 19018 / LMG 30748 / EbN1)</name>
    <name type="common">Azoarcus sp. (strain EbN1)</name>
    <dbReference type="NCBI Taxonomy" id="76114"/>
    <lineage>
        <taxon>Bacteria</taxon>
        <taxon>Pseudomonadati</taxon>
        <taxon>Pseudomonadota</taxon>
        <taxon>Betaproteobacteria</taxon>
        <taxon>Rhodocyclales</taxon>
        <taxon>Rhodocyclaceae</taxon>
        <taxon>Aromatoleum</taxon>
    </lineage>
</organism>
<reference evidence="1 2" key="1">
    <citation type="journal article" date="2005" name="Arch. Microbiol.">
        <title>The genome sequence of an anaerobic aromatic-degrading denitrifying bacterium, strain EbN1.</title>
        <authorList>
            <person name="Rabus R."/>
            <person name="Kube M."/>
            <person name="Heider J."/>
            <person name="Beck A."/>
            <person name="Heitmann K."/>
            <person name="Widdel F."/>
            <person name="Reinhardt R."/>
        </authorList>
    </citation>
    <scope>NUCLEOTIDE SEQUENCE [LARGE SCALE GENOMIC DNA]</scope>
    <source>
        <strain evidence="1 2">EbN1</strain>
        <plasmid evidence="2">Plasmid pAzo1</plasmid>
    </source>
</reference>